<dbReference type="PATRIC" id="fig|1489064.4.peg.3893"/>
<dbReference type="NCBIfam" id="NF002542">
    <property type="entry name" value="PRK02101.1-3"/>
    <property type="match status" value="1"/>
</dbReference>
<evidence type="ECO:0000313" key="2">
    <source>
        <dbReference type="EMBL" id="KLN60069.1"/>
    </source>
</evidence>
<dbReference type="OrthoDB" id="9777133at2"/>
<dbReference type="EMBL" id="LAQL01000008">
    <property type="protein sequence ID" value="KLN60069.1"/>
    <property type="molecule type" value="Genomic_DNA"/>
</dbReference>
<dbReference type="Proteomes" id="UP000035444">
    <property type="component" value="Unassembled WGS sequence"/>
</dbReference>
<evidence type="ECO:0000256" key="1">
    <source>
        <dbReference type="HAMAP-Rule" id="MF_00652"/>
    </source>
</evidence>
<dbReference type="GO" id="GO:0005829">
    <property type="term" value="C:cytosol"/>
    <property type="evidence" value="ECO:0007669"/>
    <property type="project" value="TreeGrafter"/>
</dbReference>
<comment type="similarity">
    <text evidence="1">Belongs to the UPF0246 family.</text>
</comment>
<gene>
    <name evidence="2" type="ORF">WH96_12800</name>
</gene>
<accession>A0A0H2MC16</accession>
<comment type="caution">
    <text evidence="2">The sequence shown here is derived from an EMBL/GenBank/DDBJ whole genome shotgun (WGS) entry which is preliminary data.</text>
</comment>
<dbReference type="AlphaFoldDB" id="A0A0H2MC16"/>
<protein>
    <recommendedName>
        <fullName evidence="1">UPF0246 protein WH96_12800</fullName>
    </recommendedName>
</protein>
<dbReference type="InterPro" id="IPR005583">
    <property type="entry name" value="YaaA"/>
</dbReference>
<dbReference type="Pfam" id="PF03883">
    <property type="entry name" value="H2O2_YaaD"/>
    <property type="match status" value="1"/>
</dbReference>
<evidence type="ECO:0000313" key="3">
    <source>
        <dbReference type="Proteomes" id="UP000035444"/>
    </source>
</evidence>
<dbReference type="GO" id="GO:0033194">
    <property type="term" value="P:response to hydroperoxide"/>
    <property type="evidence" value="ECO:0007669"/>
    <property type="project" value="TreeGrafter"/>
</dbReference>
<dbReference type="PANTHER" id="PTHR30283">
    <property type="entry name" value="PEROXIDE STRESS RESPONSE PROTEIN YAAA"/>
    <property type="match status" value="1"/>
</dbReference>
<dbReference type="RefSeq" id="WP_047764604.1">
    <property type="nucleotide sequence ID" value="NZ_LAQL01000008.1"/>
</dbReference>
<organism evidence="2 3">
    <name type="scientific">Kiloniella spongiae</name>
    <dbReference type="NCBI Taxonomy" id="1489064"/>
    <lineage>
        <taxon>Bacteria</taxon>
        <taxon>Pseudomonadati</taxon>
        <taxon>Pseudomonadota</taxon>
        <taxon>Alphaproteobacteria</taxon>
        <taxon>Rhodospirillales</taxon>
        <taxon>Kiloniellaceae</taxon>
        <taxon>Kiloniella</taxon>
    </lineage>
</organism>
<name>A0A0H2MC16_9PROT</name>
<dbReference type="PANTHER" id="PTHR30283:SF4">
    <property type="entry name" value="PEROXIDE STRESS RESISTANCE PROTEIN YAAA"/>
    <property type="match status" value="1"/>
</dbReference>
<dbReference type="STRING" id="1489064.WH96_12800"/>
<reference evidence="2 3" key="1">
    <citation type="submission" date="2015-03" db="EMBL/GenBank/DDBJ databases">
        <title>Genome Sequence of Kiloniella spongiae MEBiC09566, isolated from a marine sponge.</title>
        <authorList>
            <person name="Shao Z."/>
            <person name="Wang L."/>
            <person name="Li X."/>
        </authorList>
    </citation>
    <scope>NUCLEOTIDE SEQUENCE [LARGE SCALE GENOMIC DNA]</scope>
    <source>
        <strain evidence="2 3">MEBiC09566</strain>
    </source>
</reference>
<keyword evidence="3" id="KW-1185">Reference proteome</keyword>
<proteinExistence type="inferred from homology"/>
<dbReference type="HAMAP" id="MF_00652">
    <property type="entry name" value="UPF0246"/>
    <property type="match status" value="1"/>
</dbReference>
<sequence length="259" mass="29338">MLAVVSPAKKLDESAAKIDFMTSQPVFEDQIKDLLSVTKDLTRADLRNLMSISENLADLNYQRYRNFSFPFTQDNAKVAVDTFKGDTYVGLDAENLDEDELRYAQDHLRILSGLYGLLRPLDLMQPYRLEMGTKLRNPHGEDLYDFWGDQITKELSAQLAEHSDRILVNVASNEYFKAVQTSKLEGTVITPVFKEIKDGVAKIISFPAKRARGMMARFIIQERIDKAEGLKDFTAGGYAYRSDLSSASDFVFTREHGKA</sequence>